<dbReference type="SUPFAM" id="SSF53041">
    <property type="entry name" value="Resolvase-like"/>
    <property type="match status" value="1"/>
</dbReference>
<keyword evidence="1" id="KW-0175">Coiled coil</keyword>
<dbReference type="InterPro" id="IPR011109">
    <property type="entry name" value="DNA_bind_recombinase_dom"/>
</dbReference>
<comment type="caution">
    <text evidence="3">The sequence shown here is derived from an EMBL/GenBank/DDBJ whole genome shotgun (WGS) entry which is preliminary data.</text>
</comment>
<organism evidence="3 4">
    <name type="scientific">Blastopirellula marina DSM 3645</name>
    <dbReference type="NCBI Taxonomy" id="314230"/>
    <lineage>
        <taxon>Bacteria</taxon>
        <taxon>Pseudomonadati</taxon>
        <taxon>Planctomycetota</taxon>
        <taxon>Planctomycetia</taxon>
        <taxon>Pirellulales</taxon>
        <taxon>Pirellulaceae</taxon>
        <taxon>Blastopirellula</taxon>
    </lineage>
</organism>
<dbReference type="AlphaFoldDB" id="A3ZQE1"/>
<dbReference type="STRING" id="314230.DSM3645_23536"/>
<dbReference type="CDD" id="cd00338">
    <property type="entry name" value="Ser_Recombinase"/>
    <property type="match status" value="1"/>
</dbReference>
<evidence type="ECO:0000313" key="3">
    <source>
        <dbReference type="EMBL" id="EAQ81417.1"/>
    </source>
</evidence>
<dbReference type="PANTHER" id="PTHR30461">
    <property type="entry name" value="DNA-INVERTASE FROM LAMBDOID PROPHAGE"/>
    <property type="match status" value="1"/>
</dbReference>
<gene>
    <name evidence="3" type="ORF">DSM3645_23536</name>
</gene>
<sequence>MRLRMPIVAPKGRLLQVAEYARYSTDEQNPRSITDQYAYSEKILRENNAPEFETTQLSDAEMSGELVSRPGIDRLRQGIAKRAWDLIIAEDSSRLYRHETECMVLVEEAVDEGIRVICINDFVDTAEPDWRDRLHDAARHHAKANKFTAYRIKRSHDALWEMGAGIGKLRPGYSRRASYPATSREPESGPFFDSIDTVEAALVKSAYEMIAAGDHPTLVAGWLTKKGLRKCVGAKNIAYSKTNVNELIRRSIYRGHDVYRHKVSEKKLRTGKSKQRHRPDQVLTREMPNLRIVSDALWYAANRKIDERRRNNGVPSGDEHPLAGIPRTTRFPLSTLFVCGICGGKMWSDGRNEGGYRCSNSGSGACWNKATALRGLTHRQISEVVVRELLSLNSTMEVLVEHIGTVLKKDTDHESICHKLKKQMEQLRNECDNLGEALAKSGPNGQFQTLLNLLATKEQKWEEIRAELACLEEHVIVPASISPMIIRKEIERMSGDLLELWNCPRKVDSGSVLTGR</sequence>
<dbReference type="PROSITE" id="PS51737">
    <property type="entry name" value="RECOMBINASE_DNA_BIND"/>
    <property type="match status" value="1"/>
</dbReference>
<dbReference type="GO" id="GO:0003677">
    <property type="term" value="F:DNA binding"/>
    <property type="evidence" value="ECO:0007669"/>
    <property type="project" value="InterPro"/>
</dbReference>
<dbReference type="EMBL" id="AANZ01000005">
    <property type="protein sequence ID" value="EAQ81417.1"/>
    <property type="molecule type" value="Genomic_DNA"/>
</dbReference>
<dbReference type="InterPro" id="IPR036162">
    <property type="entry name" value="Resolvase-like_N_sf"/>
</dbReference>
<proteinExistence type="predicted"/>
<evidence type="ECO:0000313" key="4">
    <source>
        <dbReference type="Proteomes" id="UP000004358"/>
    </source>
</evidence>
<accession>A3ZQE1</accession>
<dbReference type="Pfam" id="PF07508">
    <property type="entry name" value="Recombinase"/>
    <property type="match status" value="1"/>
</dbReference>
<name>A3ZQE1_9BACT</name>
<dbReference type="Gene3D" id="3.40.50.1390">
    <property type="entry name" value="Resolvase, N-terminal catalytic domain"/>
    <property type="match status" value="1"/>
</dbReference>
<dbReference type="eggNOG" id="COG1961">
    <property type="taxonomic scope" value="Bacteria"/>
</dbReference>
<dbReference type="Proteomes" id="UP000004358">
    <property type="component" value="Unassembled WGS sequence"/>
</dbReference>
<dbReference type="InterPro" id="IPR038109">
    <property type="entry name" value="DNA_bind_recomb_sf"/>
</dbReference>
<dbReference type="InterPro" id="IPR006119">
    <property type="entry name" value="Resolv_N"/>
</dbReference>
<dbReference type="OrthoDB" id="210736at2"/>
<dbReference type="HOGENOM" id="CLU_527538_0_0_0"/>
<evidence type="ECO:0000256" key="1">
    <source>
        <dbReference type="SAM" id="Coils"/>
    </source>
</evidence>
<dbReference type="RefSeq" id="WP_002652606.1">
    <property type="nucleotide sequence ID" value="NZ_CH672376.1"/>
</dbReference>
<dbReference type="PANTHER" id="PTHR30461:SF23">
    <property type="entry name" value="DNA RECOMBINASE-RELATED"/>
    <property type="match status" value="1"/>
</dbReference>
<dbReference type="Gene3D" id="3.90.1750.20">
    <property type="entry name" value="Putative Large Serine Recombinase, Chain B, Domain 2"/>
    <property type="match status" value="1"/>
</dbReference>
<evidence type="ECO:0000259" key="2">
    <source>
        <dbReference type="PROSITE" id="PS51737"/>
    </source>
</evidence>
<protein>
    <submittedName>
        <fullName evidence="3">Site-specific recombinases</fullName>
    </submittedName>
</protein>
<dbReference type="InterPro" id="IPR050639">
    <property type="entry name" value="SSR_resolvase"/>
</dbReference>
<dbReference type="SMART" id="SM00857">
    <property type="entry name" value="Resolvase"/>
    <property type="match status" value="1"/>
</dbReference>
<feature type="coiled-coil region" evidence="1">
    <location>
        <begin position="417"/>
        <end position="474"/>
    </location>
</feature>
<reference evidence="3 4" key="1">
    <citation type="submission" date="2006-02" db="EMBL/GenBank/DDBJ databases">
        <authorList>
            <person name="Amann R."/>
            <person name="Ferriera S."/>
            <person name="Johnson J."/>
            <person name="Kravitz S."/>
            <person name="Halpern A."/>
            <person name="Remington K."/>
            <person name="Beeson K."/>
            <person name="Tran B."/>
            <person name="Rogers Y.-H."/>
            <person name="Friedman R."/>
            <person name="Venter J.C."/>
        </authorList>
    </citation>
    <scope>NUCLEOTIDE SEQUENCE [LARGE SCALE GENOMIC DNA]</scope>
    <source>
        <strain evidence="3 4">DSM 3645</strain>
    </source>
</reference>
<feature type="domain" description="Recombinase" evidence="2">
    <location>
        <begin position="181"/>
        <end position="311"/>
    </location>
</feature>
<dbReference type="Pfam" id="PF00239">
    <property type="entry name" value="Resolvase"/>
    <property type="match status" value="1"/>
</dbReference>
<dbReference type="GO" id="GO:0000150">
    <property type="term" value="F:DNA strand exchange activity"/>
    <property type="evidence" value="ECO:0007669"/>
    <property type="project" value="InterPro"/>
</dbReference>